<reference evidence="1 2" key="1">
    <citation type="submission" date="2024-04" db="EMBL/GenBank/DDBJ databases">
        <title>Tritrichomonas musculus Genome.</title>
        <authorList>
            <person name="Alves-Ferreira E."/>
            <person name="Grigg M."/>
            <person name="Lorenzi H."/>
            <person name="Galac M."/>
        </authorList>
    </citation>
    <scope>NUCLEOTIDE SEQUENCE [LARGE SCALE GENOMIC DNA]</scope>
    <source>
        <strain evidence="1 2">EAF2021</strain>
    </source>
</reference>
<gene>
    <name evidence="1" type="ORF">M9Y10_042227</name>
</gene>
<proteinExistence type="predicted"/>
<keyword evidence="2" id="KW-1185">Reference proteome</keyword>
<evidence type="ECO:0000313" key="1">
    <source>
        <dbReference type="EMBL" id="KAK8886758.1"/>
    </source>
</evidence>
<sequence>MFENADEDRRAVAVVVDPVLSVRGKVVIGAFRDIPDSLILKEKRVEDPREKTSFIGHKCNPSPTTMVRGLNEGFYQLLIELKMNESELPMLPGHPDFQFFCK</sequence>
<comment type="caution">
    <text evidence="1">The sequence shown here is derived from an EMBL/GenBank/DDBJ whole genome shotgun (WGS) entry which is preliminary data.</text>
</comment>
<evidence type="ECO:0000313" key="2">
    <source>
        <dbReference type="Proteomes" id="UP001470230"/>
    </source>
</evidence>
<dbReference type="Gene3D" id="3.40.140.10">
    <property type="entry name" value="Cytidine Deaminase, domain 2"/>
    <property type="match status" value="1"/>
</dbReference>
<organism evidence="1 2">
    <name type="scientific">Tritrichomonas musculus</name>
    <dbReference type="NCBI Taxonomy" id="1915356"/>
    <lineage>
        <taxon>Eukaryota</taxon>
        <taxon>Metamonada</taxon>
        <taxon>Parabasalia</taxon>
        <taxon>Tritrichomonadida</taxon>
        <taxon>Tritrichomonadidae</taxon>
        <taxon>Tritrichomonas</taxon>
    </lineage>
</organism>
<dbReference type="Proteomes" id="UP001470230">
    <property type="component" value="Unassembled WGS sequence"/>
</dbReference>
<dbReference type="EMBL" id="JAPFFF010000007">
    <property type="protein sequence ID" value="KAK8886758.1"/>
    <property type="molecule type" value="Genomic_DNA"/>
</dbReference>
<dbReference type="GO" id="GO:0000502">
    <property type="term" value="C:proteasome complex"/>
    <property type="evidence" value="ECO:0007669"/>
    <property type="project" value="UniProtKB-KW"/>
</dbReference>
<name>A0ABR2K7E9_9EUKA</name>
<protein>
    <submittedName>
        <fullName evidence="1">26S proteasome non-ATPase regulatory subunit 14</fullName>
    </submittedName>
</protein>
<keyword evidence="1" id="KW-0647">Proteasome</keyword>
<accession>A0ABR2K7E9</accession>